<dbReference type="Pfam" id="PF09639">
    <property type="entry name" value="YjcQ"/>
    <property type="match status" value="1"/>
</dbReference>
<reference evidence="1 2" key="1">
    <citation type="submission" date="2016-02" db="EMBL/GenBank/DDBJ databases">
        <authorList>
            <person name="Wen L."/>
            <person name="He K."/>
            <person name="Yang H."/>
        </authorList>
    </citation>
    <scope>NUCLEOTIDE SEQUENCE [LARGE SCALE GENOMIC DNA]</scope>
    <source>
        <strain evidence="1 2">MJR8628A</strain>
    </source>
</reference>
<protein>
    <submittedName>
        <fullName evidence="1">YjcQ protein</fullName>
    </submittedName>
</protein>
<gene>
    <name evidence="1" type="ORF">HMPREF3195_01872</name>
</gene>
<evidence type="ECO:0000313" key="2">
    <source>
        <dbReference type="Proteomes" id="UP000070326"/>
    </source>
</evidence>
<name>A0A135YLV3_9FIRM</name>
<dbReference type="AlphaFoldDB" id="A0A135YLV3"/>
<organism evidence="1 2">
    <name type="scientific">Peptostreptococcus anaerobius</name>
    <dbReference type="NCBI Taxonomy" id="1261"/>
    <lineage>
        <taxon>Bacteria</taxon>
        <taxon>Bacillati</taxon>
        <taxon>Bacillota</taxon>
        <taxon>Clostridia</taxon>
        <taxon>Peptostreptococcales</taxon>
        <taxon>Peptostreptococcaceae</taxon>
        <taxon>Peptostreptococcus</taxon>
    </lineage>
</organism>
<dbReference type="Proteomes" id="UP000070326">
    <property type="component" value="Unassembled WGS sequence"/>
</dbReference>
<comment type="caution">
    <text evidence="1">The sequence shown here is derived from an EMBL/GenBank/DDBJ whole genome shotgun (WGS) entry which is preliminary data.</text>
</comment>
<dbReference type="SUPFAM" id="SSF46785">
    <property type="entry name" value="Winged helix' DNA-binding domain"/>
    <property type="match status" value="1"/>
</dbReference>
<dbReference type="InterPro" id="IPR018597">
    <property type="entry name" value="Phage_Tuc2009_YjcQ"/>
</dbReference>
<sequence length="91" mass="10850">LEKSMDLEEFDMELIGYKELDISKLRWSRIVSMLKEQEYIQGIDVWYSLDQDYPRVKLVRPEITLNGLEYLNENSMMKKVYNAAKGIKELI</sequence>
<dbReference type="Gene3D" id="1.10.10.10">
    <property type="entry name" value="Winged helix-like DNA-binding domain superfamily/Winged helix DNA-binding domain"/>
    <property type="match status" value="1"/>
</dbReference>
<feature type="non-terminal residue" evidence="1">
    <location>
        <position position="1"/>
    </location>
</feature>
<accession>A0A135YLV3</accession>
<dbReference type="InterPro" id="IPR036390">
    <property type="entry name" value="WH_DNA-bd_sf"/>
</dbReference>
<dbReference type="STRING" id="1261.HMPREF3195_01872"/>
<dbReference type="PATRIC" id="fig|1261.5.peg.1881"/>
<dbReference type="InterPro" id="IPR036388">
    <property type="entry name" value="WH-like_DNA-bd_sf"/>
</dbReference>
<proteinExistence type="predicted"/>
<dbReference type="EMBL" id="LSQZ01000098">
    <property type="protein sequence ID" value="KXI10368.1"/>
    <property type="molecule type" value="Genomic_DNA"/>
</dbReference>
<evidence type="ECO:0000313" key="1">
    <source>
        <dbReference type="EMBL" id="KXI10368.1"/>
    </source>
</evidence>
<dbReference type="RefSeq" id="WP_081097439.1">
    <property type="nucleotide sequence ID" value="NZ_KQ961843.1"/>
</dbReference>